<dbReference type="EMBL" id="FZOU01000019">
    <property type="protein sequence ID" value="SNT44319.1"/>
    <property type="molecule type" value="Genomic_DNA"/>
</dbReference>
<keyword evidence="3" id="KW-1185">Reference proteome</keyword>
<dbReference type="RefSeq" id="WP_089410534.1">
    <property type="nucleotide sequence ID" value="NZ_FZOU01000019.1"/>
</dbReference>
<gene>
    <name evidence="2" type="ORF">SAMN05421770_1193</name>
</gene>
<evidence type="ECO:0000256" key="1">
    <source>
        <dbReference type="SAM" id="MobiDB-lite"/>
    </source>
</evidence>
<accession>A0A239MR46</accession>
<reference evidence="2 3" key="1">
    <citation type="submission" date="2017-06" db="EMBL/GenBank/DDBJ databases">
        <authorList>
            <person name="Kim H.J."/>
            <person name="Triplett B.A."/>
        </authorList>
    </citation>
    <scope>NUCLEOTIDE SEQUENCE [LARGE SCALE GENOMIC DNA]</scope>
    <source>
        <strain evidence="2 3">DSM 18704</strain>
    </source>
</reference>
<protein>
    <recommendedName>
        <fullName evidence="4">RepA protein</fullName>
    </recommendedName>
</protein>
<feature type="compositionally biased region" description="Basic and acidic residues" evidence="1">
    <location>
        <begin position="13"/>
        <end position="24"/>
    </location>
</feature>
<proteinExistence type="predicted"/>
<feature type="region of interest" description="Disordered" evidence="1">
    <location>
        <begin position="1"/>
        <end position="24"/>
    </location>
</feature>
<dbReference type="Proteomes" id="UP000198356">
    <property type="component" value="Unassembled WGS sequence"/>
</dbReference>
<evidence type="ECO:0008006" key="4">
    <source>
        <dbReference type="Google" id="ProtNLM"/>
    </source>
</evidence>
<name>A0A239MR46_9BACT</name>
<evidence type="ECO:0000313" key="3">
    <source>
        <dbReference type="Proteomes" id="UP000198356"/>
    </source>
</evidence>
<sequence>MKKTTESSVPIAEEPKPKAKRDAKLERKLAKERQALRLGDIAVARHEGTLGDEYIKLAQAMILCTLPYSESKETRITRQARLGDGSILSVTFSAAAPGVPLPFGADRKLLAWIFDKAIRSNSSFIPWTSATEYQRETGLPIGGSGNRDLNKRFMRVAGLVINIQRKADRTKHDITYPIIERSYLPASITGQRGIDSDDQPSLPEMVDRFGFQLNAGLFEDIRKHHIVLPRKIWLEIDGSTQVQDLVYWLIFRCYSAASESIIPWSALSEQFPQDKNPRRTRSHARQAIRILQTLWPSVRIKEVPQGIWVDHTPVPMLEDDVTKGRIRKLGR</sequence>
<dbReference type="AlphaFoldDB" id="A0A239MR46"/>
<dbReference type="OrthoDB" id="106944at2"/>
<evidence type="ECO:0000313" key="2">
    <source>
        <dbReference type="EMBL" id="SNT44319.1"/>
    </source>
</evidence>
<organism evidence="2 3">
    <name type="scientific">Granulicella rosea</name>
    <dbReference type="NCBI Taxonomy" id="474952"/>
    <lineage>
        <taxon>Bacteria</taxon>
        <taxon>Pseudomonadati</taxon>
        <taxon>Acidobacteriota</taxon>
        <taxon>Terriglobia</taxon>
        <taxon>Terriglobales</taxon>
        <taxon>Acidobacteriaceae</taxon>
        <taxon>Granulicella</taxon>
    </lineage>
</organism>